<evidence type="ECO:0000313" key="2">
    <source>
        <dbReference type="EMBL" id="KAK2024628.1"/>
    </source>
</evidence>
<sequence length="197" mass="21931">MREAEERKGRKRKRKRPGWGGIVGKQAASHQTRMEWWDCWEAREAITFIPSAPRRRLTRKTVQTAWPRPFSLYFPCLFSCPLLSLHRRLLFFSFWNSIPPLHTRGVPNEGREVPTQEQSLEPALVLAIGPAQGGNDGGKGAAKREKNKRTNESDKDIKREATRPAAWAWVNGGAPCCAIGGGPGGGAAYLDCRPAAK</sequence>
<evidence type="ECO:0000313" key="3">
    <source>
        <dbReference type="Proteomes" id="UP001232148"/>
    </source>
</evidence>
<name>A0AAD9M0G3_9PEZI</name>
<proteinExistence type="predicted"/>
<feature type="region of interest" description="Disordered" evidence="1">
    <location>
        <begin position="1"/>
        <end position="27"/>
    </location>
</feature>
<feature type="compositionally biased region" description="Gly residues" evidence="1">
    <location>
        <begin position="131"/>
        <end position="140"/>
    </location>
</feature>
<evidence type="ECO:0000256" key="1">
    <source>
        <dbReference type="SAM" id="MobiDB-lite"/>
    </source>
</evidence>
<reference evidence="2" key="1">
    <citation type="submission" date="2021-06" db="EMBL/GenBank/DDBJ databases">
        <title>Comparative genomics, transcriptomics and evolutionary studies reveal genomic signatures of adaptation to plant cell wall in hemibiotrophic fungi.</title>
        <authorList>
            <consortium name="DOE Joint Genome Institute"/>
            <person name="Baroncelli R."/>
            <person name="Diaz J.F."/>
            <person name="Benocci T."/>
            <person name="Peng M."/>
            <person name="Battaglia E."/>
            <person name="Haridas S."/>
            <person name="Andreopoulos W."/>
            <person name="Labutti K."/>
            <person name="Pangilinan J."/>
            <person name="Floch G.L."/>
            <person name="Makela M.R."/>
            <person name="Henrissat B."/>
            <person name="Grigoriev I.V."/>
            <person name="Crouch J.A."/>
            <person name="De Vries R.P."/>
            <person name="Sukno S.A."/>
            <person name="Thon M.R."/>
        </authorList>
    </citation>
    <scope>NUCLEOTIDE SEQUENCE</scope>
    <source>
        <strain evidence="2">MAFF235873</strain>
    </source>
</reference>
<comment type="caution">
    <text evidence="2">The sequence shown here is derived from an EMBL/GenBank/DDBJ whole genome shotgun (WGS) entry which is preliminary data.</text>
</comment>
<dbReference type="Proteomes" id="UP001232148">
    <property type="component" value="Unassembled WGS sequence"/>
</dbReference>
<feature type="compositionally biased region" description="Basic and acidic residues" evidence="1">
    <location>
        <begin position="142"/>
        <end position="160"/>
    </location>
</feature>
<gene>
    <name evidence="2" type="ORF">LX32DRAFT_94168</name>
</gene>
<feature type="region of interest" description="Disordered" evidence="1">
    <location>
        <begin position="130"/>
        <end position="160"/>
    </location>
</feature>
<accession>A0AAD9M0G3</accession>
<keyword evidence="3" id="KW-1185">Reference proteome</keyword>
<protein>
    <submittedName>
        <fullName evidence="2">Uncharacterized protein</fullName>
    </submittedName>
</protein>
<dbReference type="EMBL" id="MU842959">
    <property type="protein sequence ID" value="KAK2024628.1"/>
    <property type="molecule type" value="Genomic_DNA"/>
</dbReference>
<dbReference type="AlphaFoldDB" id="A0AAD9M0G3"/>
<organism evidence="2 3">
    <name type="scientific">Colletotrichum zoysiae</name>
    <dbReference type="NCBI Taxonomy" id="1216348"/>
    <lineage>
        <taxon>Eukaryota</taxon>
        <taxon>Fungi</taxon>
        <taxon>Dikarya</taxon>
        <taxon>Ascomycota</taxon>
        <taxon>Pezizomycotina</taxon>
        <taxon>Sordariomycetes</taxon>
        <taxon>Hypocreomycetidae</taxon>
        <taxon>Glomerellales</taxon>
        <taxon>Glomerellaceae</taxon>
        <taxon>Colletotrichum</taxon>
        <taxon>Colletotrichum graminicola species complex</taxon>
    </lineage>
</organism>